<keyword evidence="3" id="KW-1185">Reference proteome</keyword>
<sequence>MDLTDTELLHLLRLYLENLPERHLPYCSLAESNYRFHVFAIDPEWEEDIGMEGAANRELEVRLGSRAKGPIVLTERGPGLSSIVDVLAKYLTKFPSSAILKKWVSNLIESAKGAYEEANVPLPTRSPSPEPGADALVAPAPTQDATSSQFTLGGLHGAIDLDTCYLRDLLEDSATASEPIATVLTDQSKTTSANSSQALLVVPEASEWDSWDP</sequence>
<dbReference type="AlphaFoldDB" id="A0AAD4BLL0"/>
<organism evidence="2 3">
    <name type="scientific">Boletus edulis BED1</name>
    <dbReference type="NCBI Taxonomy" id="1328754"/>
    <lineage>
        <taxon>Eukaryota</taxon>
        <taxon>Fungi</taxon>
        <taxon>Dikarya</taxon>
        <taxon>Basidiomycota</taxon>
        <taxon>Agaricomycotina</taxon>
        <taxon>Agaricomycetes</taxon>
        <taxon>Agaricomycetidae</taxon>
        <taxon>Boletales</taxon>
        <taxon>Boletineae</taxon>
        <taxon>Boletaceae</taxon>
        <taxon>Boletoideae</taxon>
        <taxon>Boletus</taxon>
    </lineage>
</organism>
<gene>
    <name evidence="2" type="ORF">L210DRAFT_3649294</name>
</gene>
<protein>
    <submittedName>
        <fullName evidence="2">Uncharacterized protein</fullName>
    </submittedName>
</protein>
<feature type="region of interest" description="Disordered" evidence="1">
    <location>
        <begin position="119"/>
        <end position="142"/>
    </location>
</feature>
<reference evidence="2" key="1">
    <citation type="submission" date="2019-10" db="EMBL/GenBank/DDBJ databases">
        <authorList>
            <consortium name="DOE Joint Genome Institute"/>
            <person name="Kuo A."/>
            <person name="Miyauchi S."/>
            <person name="Kiss E."/>
            <person name="Drula E."/>
            <person name="Kohler A."/>
            <person name="Sanchez-Garcia M."/>
            <person name="Andreopoulos B."/>
            <person name="Barry K.W."/>
            <person name="Bonito G."/>
            <person name="Buee M."/>
            <person name="Carver A."/>
            <person name="Chen C."/>
            <person name="Cichocki N."/>
            <person name="Clum A."/>
            <person name="Culley D."/>
            <person name="Crous P.W."/>
            <person name="Fauchery L."/>
            <person name="Girlanda M."/>
            <person name="Hayes R."/>
            <person name="Keri Z."/>
            <person name="LaButti K."/>
            <person name="Lipzen A."/>
            <person name="Lombard V."/>
            <person name="Magnuson J."/>
            <person name="Maillard F."/>
            <person name="Morin E."/>
            <person name="Murat C."/>
            <person name="Nolan M."/>
            <person name="Ohm R."/>
            <person name="Pangilinan J."/>
            <person name="Pereira M."/>
            <person name="Perotto S."/>
            <person name="Peter M."/>
            <person name="Riley R."/>
            <person name="Sitrit Y."/>
            <person name="Stielow B."/>
            <person name="Szollosi G."/>
            <person name="Zifcakova L."/>
            <person name="Stursova M."/>
            <person name="Spatafora J.W."/>
            <person name="Tedersoo L."/>
            <person name="Vaario L.-M."/>
            <person name="Yamada A."/>
            <person name="Yan M."/>
            <person name="Wang P."/>
            <person name="Xu J."/>
            <person name="Bruns T."/>
            <person name="Baldrian P."/>
            <person name="Vilgalys R."/>
            <person name="Henrissat B."/>
            <person name="Grigoriev I.V."/>
            <person name="Hibbett D."/>
            <person name="Nagy L.G."/>
            <person name="Martin F.M."/>
        </authorList>
    </citation>
    <scope>NUCLEOTIDE SEQUENCE</scope>
    <source>
        <strain evidence="2">BED1</strain>
    </source>
</reference>
<evidence type="ECO:0000313" key="3">
    <source>
        <dbReference type="Proteomes" id="UP001194468"/>
    </source>
</evidence>
<name>A0AAD4BLL0_BOLED</name>
<reference evidence="2" key="2">
    <citation type="journal article" date="2020" name="Nat. Commun.">
        <title>Large-scale genome sequencing of mycorrhizal fungi provides insights into the early evolution of symbiotic traits.</title>
        <authorList>
            <person name="Miyauchi S."/>
            <person name="Kiss E."/>
            <person name="Kuo A."/>
            <person name="Drula E."/>
            <person name="Kohler A."/>
            <person name="Sanchez-Garcia M."/>
            <person name="Morin E."/>
            <person name="Andreopoulos B."/>
            <person name="Barry K.W."/>
            <person name="Bonito G."/>
            <person name="Buee M."/>
            <person name="Carver A."/>
            <person name="Chen C."/>
            <person name="Cichocki N."/>
            <person name="Clum A."/>
            <person name="Culley D."/>
            <person name="Crous P.W."/>
            <person name="Fauchery L."/>
            <person name="Girlanda M."/>
            <person name="Hayes R.D."/>
            <person name="Keri Z."/>
            <person name="LaButti K."/>
            <person name="Lipzen A."/>
            <person name="Lombard V."/>
            <person name="Magnuson J."/>
            <person name="Maillard F."/>
            <person name="Murat C."/>
            <person name="Nolan M."/>
            <person name="Ohm R.A."/>
            <person name="Pangilinan J."/>
            <person name="Pereira M.F."/>
            <person name="Perotto S."/>
            <person name="Peter M."/>
            <person name="Pfister S."/>
            <person name="Riley R."/>
            <person name="Sitrit Y."/>
            <person name="Stielow J.B."/>
            <person name="Szollosi G."/>
            <person name="Zifcakova L."/>
            <person name="Stursova M."/>
            <person name="Spatafora J.W."/>
            <person name="Tedersoo L."/>
            <person name="Vaario L.M."/>
            <person name="Yamada A."/>
            <person name="Yan M."/>
            <person name="Wang P."/>
            <person name="Xu J."/>
            <person name="Bruns T."/>
            <person name="Baldrian P."/>
            <person name="Vilgalys R."/>
            <person name="Dunand C."/>
            <person name="Henrissat B."/>
            <person name="Grigoriev I.V."/>
            <person name="Hibbett D."/>
            <person name="Nagy L.G."/>
            <person name="Martin F.M."/>
        </authorList>
    </citation>
    <scope>NUCLEOTIDE SEQUENCE</scope>
    <source>
        <strain evidence="2">BED1</strain>
    </source>
</reference>
<dbReference type="Proteomes" id="UP001194468">
    <property type="component" value="Unassembled WGS sequence"/>
</dbReference>
<evidence type="ECO:0000256" key="1">
    <source>
        <dbReference type="SAM" id="MobiDB-lite"/>
    </source>
</evidence>
<dbReference type="EMBL" id="WHUW01000030">
    <property type="protein sequence ID" value="KAF8434123.1"/>
    <property type="molecule type" value="Genomic_DNA"/>
</dbReference>
<comment type="caution">
    <text evidence="2">The sequence shown here is derived from an EMBL/GenBank/DDBJ whole genome shotgun (WGS) entry which is preliminary data.</text>
</comment>
<proteinExistence type="predicted"/>
<evidence type="ECO:0000313" key="2">
    <source>
        <dbReference type="EMBL" id="KAF8434123.1"/>
    </source>
</evidence>
<accession>A0AAD4BLL0</accession>